<evidence type="ECO:0000313" key="1">
    <source>
        <dbReference type="EMBL" id="CAD6998922.1"/>
    </source>
</evidence>
<gene>
    <name evidence="1" type="ORF">CCAP1982_LOCUS7469</name>
</gene>
<keyword evidence="2" id="KW-1185">Reference proteome</keyword>
<dbReference type="AlphaFoldDB" id="A0A811UI86"/>
<comment type="caution">
    <text evidence="1">The sequence shown here is derived from an EMBL/GenBank/DDBJ whole genome shotgun (WGS) entry which is preliminary data.</text>
</comment>
<dbReference type="Proteomes" id="UP000606786">
    <property type="component" value="Unassembled WGS sequence"/>
</dbReference>
<evidence type="ECO:0000313" key="2">
    <source>
        <dbReference type="Proteomes" id="UP000606786"/>
    </source>
</evidence>
<dbReference type="EMBL" id="CAJHJT010000012">
    <property type="protein sequence ID" value="CAD6998922.1"/>
    <property type="molecule type" value="Genomic_DNA"/>
</dbReference>
<sequence length="105" mass="12070">MRLKHLTKHFATLIEISPKTCIPRANKSGKGFQKKLVDNKYFQYLLHAQLNFSPLENIAVCFCALKIIFRNGTVISGVKHKKLRKSHAQIDHTVSPYGFFEIDKL</sequence>
<name>A0A811UI86_CERCA</name>
<organism evidence="1 2">
    <name type="scientific">Ceratitis capitata</name>
    <name type="common">Mediterranean fruit fly</name>
    <name type="synonym">Tephritis capitata</name>
    <dbReference type="NCBI Taxonomy" id="7213"/>
    <lineage>
        <taxon>Eukaryota</taxon>
        <taxon>Metazoa</taxon>
        <taxon>Ecdysozoa</taxon>
        <taxon>Arthropoda</taxon>
        <taxon>Hexapoda</taxon>
        <taxon>Insecta</taxon>
        <taxon>Pterygota</taxon>
        <taxon>Neoptera</taxon>
        <taxon>Endopterygota</taxon>
        <taxon>Diptera</taxon>
        <taxon>Brachycera</taxon>
        <taxon>Muscomorpha</taxon>
        <taxon>Tephritoidea</taxon>
        <taxon>Tephritidae</taxon>
        <taxon>Ceratitis</taxon>
        <taxon>Ceratitis</taxon>
    </lineage>
</organism>
<reference evidence="1" key="1">
    <citation type="submission" date="2020-11" db="EMBL/GenBank/DDBJ databases">
        <authorList>
            <person name="Whitehead M."/>
        </authorList>
    </citation>
    <scope>NUCLEOTIDE SEQUENCE</scope>
    <source>
        <strain evidence="1">EGII</strain>
    </source>
</reference>
<proteinExistence type="predicted"/>
<accession>A0A811UI86</accession>
<protein>
    <submittedName>
        <fullName evidence="1">(Mediterranean fruit fly) hypothetical protein</fullName>
    </submittedName>
</protein>